<protein>
    <recommendedName>
        <fullName evidence="5">FAD-binding oxidoreductase/transferase type 4 C-terminal domain-containing protein</fullName>
    </recommendedName>
</protein>
<dbReference type="PANTHER" id="PTHR11748:SF119">
    <property type="entry name" value="D-2-HYDROXYGLUTARATE DEHYDROGENASE"/>
    <property type="match status" value="1"/>
</dbReference>
<dbReference type="Proteomes" id="UP000214596">
    <property type="component" value="Unassembled WGS sequence"/>
</dbReference>
<dbReference type="InterPro" id="IPR016164">
    <property type="entry name" value="FAD-linked_Oxase-like_C"/>
</dbReference>
<organism evidence="6 7">
    <name type="scientific">Vibrio parahaemolyticus</name>
    <dbReference type="NCBI Taxonomy" id="670"/>
    <lineage>
        <taxon>Bacteria</taxon>
        <taxon>Pseudomonadati</taxon>
        <taxon>Pseudomonadota</taxon>
        <taxon>Gammaproteobacteria</taxon>
        <taxon>Vibrionales</taxon>
        <taxon>Vibrionaceae</taxon>
        <taxon>Vibrio</taxon>
    </lineage>
</organism>
<comment type="cofactor">
    <cofactor evidence="1">
        <name>FAD</name>
        <dbReference type="ChEBI" id="CHEBI:57692"/>
    </cofactor>
</comment>
<dbReference type="InterPro" id="IPR016171">
    <property type="entry name" value="Vanillyl_alc_oxidase_C-sub2"/>
</dbReference>
<evidence type="ECO:0000259" key="5">
    <source>
        <dbReference type="Pfam" id="PF02913"/>
    </source>
</evidence>
<dbReference type="GO" id="GO:1903457">
    <property type="term" value="P:lactate catabolic process"/>
    <property type="evidence" value="ECO:0007669"/>
    <property type="project" value="TreeGrafter"/>
</dbReference>
<reference evidence="6 7" key="1">
    <citation type="journal article" date="2017" name="Appl. Environ. Microbiol.">
        <title>Parallel evolution of two clades of a major Atlantic endemic Vibrio parahaemolyticus pathogen lineage by independent acquisition of related pathogenicity islands.</title>
        <authorList>
            <person name="Xu F."/>
            <person name="Gonzalez-Escalona N."/>
            <person name="Drees K.P."/>
            <person name="Sebra R.P."/>
            <person name="Cooper V.S."/>
            <person name="Jones S.H."/>
            <person name="Whistler C.A."/>
        </authorList>
    </citation>
    <scope>NUCLEOTIDE SEQUENCE [LARGE SCALE GENOMIC DNA]</scope>
    <source>
        <strain evidence="6 7">MAVP-3</strain>
    </source>
</reference>
<dbReference type="AlphaFoldDB" id="A0A227J581"/>
<gene>
    <name evidence="6" type="ORF">CA163_24260</name>
</gene>
<dbReference type="GO" id="GO:0004458">
    <property type="term" value="F:D-lactate dehydrogenase (cytochrome) activity"/>
    <property type="evidence" value="ECO:0007669"/>
    <property type="project" value="TreeGrafter"/>
</dbReference>
<feature type="domain" description="FAD-binding oxidoreductase/transferase type 4 C-terminal" evidence="5">
    <location>
        <begin position="2"/>
        <end position="70"/>
    </location>
</feature>
<feature type="non-terminal residue" evidence="6">
    <location>
        <position position="1"/>
    </location>
</feature>
<evidence type="ECO:0000256" key="2">
    <source>
        <dbReference type="ARBA" id="ARBA00022630"/>
    </source>
</evidence>
<evidence type="ECO:0000256" key="3">
    <source>
        <dbReference type="ARBA" id="ARBA00022827"/>
    </source>
</evidence>
<accession>A0A227J581</accession>
<dbReference type="GO" id="GO:0050660">
    <property type="term" value="F:flavin adenine dinucleotide binding"/>
    <property type="evidence" value="ECO:0007669"/>
    <property type="project" value="InterPro"/>
</dbReference>
<comment type="caution">
    <text evidence="6">The sequence shown here is derived from an EMBL/GenBank/DDBJ whole genome shotgun (WGS) entry which is preliminary data.</text>
</comment>
<keyword evidence="4" id="KW-0560">Oxidoreductase</keyword>
<keyword evidence="3" id="KW-0274">FAD</keyword>
<dbReference type="SUPFAM" id="SSF55103">
    <property type="entry name" value="FAD-linked oxidases, C-terminal domain"/>
    <property type="match status" value="1"/>
</dbReference>
<dbReference type="InterPro" id="IPR004113">
    <property type="entry name" value="FAD-bd_oxidored_4_C"/>
</dbReference>
<dbReference type="Gene3D" id="1.10.45.10">
    <property type="entry name" value="Vanillyl-alcohol Oxidase, Chain A, domain 4"/>
    <property type="match status" value="1"/>
</dbReference>
<evidence type="ECO:0000313" key="7">
    <source>
        <dbReference type="Proteomes" id="UP000214596"/>
    </source>
</evidence>
<dbReference type="GO" id="GO:0008720">
    <property type="term" value="F:D-lactate dehydrogenase (NAD+) activity"/>
    <property type="evidence" value="ECO:0007669"/>
    <property type="project" value="TreeGrafter"/>
</dbReference>
<keyword evidence="2" id="KW-0285">Flavoprotein</keyword>
<proteinExistence type="predicted"/>
<evidence type="ECO:0000256" key="4">
    <source>
        <dbReference type="ARBA" id="ARBA00023002"/>
    </source>
</evidence>
<dbReference type="Pfam" id="PF02913">
    <property type="entry name" value="FAD-oxidase_C"/>
    <property type="match status" value="1"/>
</dbReference>
<dbReference type="EMBL" id="NIXT01002390">
    <property type="protein sequence ID" value="OXE30263.1"/>
    <property type="molecule type" value="Genomic_DNA"/>
</dbReference>
<dbReference type="PANTHER" id="PTHR11748">
    <property type="entry name" value="D-LACTATE DEHYDROGENASE"/>
    <property type="match status" value="1"/>
</dbReference>
<evidence type="ECO:0000256" key="1">
    <source>
        <dbReference type="ARBA" id="ARBA00001974"/>
    </source>
</evidence>
<feature type="non-terminal residue" evidence="6">
    <location>
        <position position="118"/>
    </location>
</feature>
<name>A0A227J581_VIBPH</name>
<evidence type="ECO:0000313" key="6">
    <source>
        <dbReference type="EMBL" id="OXE30263.1"/>
    </source>
</evidence>
<sequence>CDPHQEALMHEVSDEVVKLVAKYGGLMWGEHGKGFRSEYGPEFFGKELFTELRRVKAAFDPHNKMNPGKICTPLDSDAELVKVTDTKRGYYDRQIDVQVRDSFKQAMECNGNGLCFNY</sequence>